<dbReference type="EMBL" id="MU267699">
    <property type="protein sequence ID" value="KAH7910827.1"/>
    <property type="molecule type" value="Genomic_DNA"/>
</dbReference>
<comment type="caution">
    <text evidence="1">The sequence shown here is derived from an EMBL/GenBank/DDBJ whole genome shotgun (WGS) entry which is preliminary data.</text>
</comment>
<evidence type="ECO:0000313" key="1">
    <source>
        <dbReference type="EMBL" id="KAH7910827.1"/>
    </source>
</evidence>
<name>A0ACB8AC14_9AGAM</name>
<organism evidence="1 2">
    <name type="scientific">Hygrophoropsis aurantiaca</name>
    <dbReference type="NCBI Taxonomy" id="72124"/>
    <lineage>
        <taxon>Eukaryota</taxon>
        <taxon>Fungi</taxon>
        <taxon>Dikarya</taxon>
        <taxon>Basidiomycota</taxon>
        <taxon>Agaricomycotina</taxon>
        <taxon>Agaricomycetes</taxon>
        <taxon>Agaricomycetidae</taxon>
        <taxon>Boletales</taxon>
        <taxon>Coniophorineae</taxon>
        <taxon>Hygrophoropsidaceae</taxon>
        <taxon>Hygrophoropsis</taxon>
    </lineage>
</organism>
<proteinExistence type="predicted"/>
<keyword evidence="2" id="KW-1185">Reference proteome</keyword>
<evidence type="ECO:0000313" key="2">
    <source>
        <dbReference type="Proteomes" id="UP000790377"/>
    </source>
</evidence>
<gene>
    <name evidence="1" type="ORF">BJ138DRAFT_1152056</name>
</gene>
<sequence>MMSDISLADFSKDFSQNNLVPTLNNLLGALALPFTLESPTDLTPSLLLAVLESILESRLPIPQSIRESRSSSAKIEAMKVFLGVLECDVLEMDVGLSEVDPSNLALGMWDEIVFVGELLCWLGKRRGIIYVPLDGSHSEDGVDLSTSILLRPEPTVTMLSHITDVPRHPRVASPSTRSTATTSMNTDLSMHSSHTSSDTSILGSLASTHRTVHAHTRTPSPAPSSPSPSPSPTRPRCIHELADPSFIIPPDQSIETSFNSNASQSLCDCSIMPPSPSPQPAPVRYTGWIGEVDSEAEIRLFEASRRRTTPVRRSSGLYTQDGLSGPRIPSSSQHRSPPSAGNRTSSATQSRTPSSSQKRTTNPYVSPSEHTIALLNERARLLSELANLRKARRVT</sequence>
<protein>
    <submittedName>
        <fullName evidence="1">Uncharacterized protein</fullName>
    </submittedName>
</protein>
<dbReference type="Proteomes" id="UP000790377">
    <property type="component" value="Unassembled WGS sequence"/>
</dbReference>
<reference evidence="1" key="1">
    <citation type="journal article" date="2021" name="New Phytol.">
        <title>Evolutionary innovations through gain and loss of genes in the ectomycorrhizal Boletales.</title>
        <authorList>
            <person name="Wu G."/>
            <person name="Miyauchi S."/>
            <person name="Morin E."/>
            <person name="Kuo A."/>
            <person name="Drula E."/>
            <person name="Varga T."/>
            <person name="Kohler A."/>
            <person name="Feng B."/>
            <person name="Cao Y."/>
            <person name="Lipzen A."/>
            <person name="Daum C."/>
            <person name="Hundley H."/>
            <person name="Pangilinan J."/>
            <person name="Johnson J."/>
            <person name="Barry K."/>
            <person name="LaButti K."/>
            <person name="Ng V."/>
            <person name="Ahrendt S."/>
            <person name="Min B."/>
            <person name="Choi I.G."/>
            <person name="Park H."/>
            <person name="Plett J.M."/>
            <person name="Magnuson J."/>
            <person name="Spatafora J.W."/>
            <person name="Nagy L.G."/>
            <person name="Henrissat B."/>
            <person name="Grigoriev I.V."/>
            <person name="Yang Z.L."/>
            <person name="Xu J."/>
            <person name="Martin F.M."/>
        </authorList>
    </citation>
    <scope>NUCLEOTIDE SEQUENCE</scope>
    <source>
        <strain evidence="1">ATCC 28755</strain>
    </source>
</reference>
<accession>A0ACB8AC14</accession>